<organism evidence="1 2">
    <name type="scientific">Pseudomonas chlororaphis</name>
    <dbReference type="NCBI Taxonomy" id="587753"/>
    <lineage>
        <taxon>Bacteria</taxon>
        <taxon>Pseudomonadati</taxon>
        <taxon>Pseudomonadota</taxon>
        <taxon>Gammaproteobacteria</taxon>
        <taxon>Pseudomonadales</taxon>
        <taxon>Pseudomonadaceae</taxon>
        <taxon>Pseudomonas</taxon>
    </lineage>
</organism>
<dbReference type="Proteomes" id="UP000268048">
    <property type="component" value="Chromosome"/>
</dbReference>
<dbReference type="AlphaFoldDB" id="A0A3G7TSA2"/>
<proteinExistence type="predicted"/>
<reference evidence="1 2" key="1">
    <citation type="submission" date="2018-03" db="EMBL/GenBank/DDBJ databases">
        <title>Diversity of phytobeneficial traits revealed by whole-genome analysis of worldwide-isolated phenazine-producing Pseudomonas spp.</title>
        <authorList>
            <person name="Biessy A."/>
            <person name="Novinscak A."/>
            <person name="Blom J."/>
            <person name="Leger G."/>
            <person name="Thomashow L.S."/>
            <person name="Cazorla F.M."/>
            <person name="Josic D."/>
            <person name="Filion M."/>
        </authorList>
    </citation>
    <scope>NUCLEOTIDE SEQUENCE [LARGE SCALE GENOMIC DNA]</scope>
    <source>
        <strain evidence="1 2">B25</strain>
    </source>
</reference>
<protein>
    <submittedName>
        <fullName evidence="1">Uncharacterized protein</fullName>
    </submittedName>
</protein>
<evidence type="ECO:0000313" key="2">
    <source>
        <dbReference type="Proteomes" id="UP000268048"/>
    </source>
</evidence>
<accession>A0A3G7TSA2</accession>
<evidence type="ECO:0000313" key="1">
    <source>
        <dbReference type="EMBL" id="AZE49997.1"/>
    </source>
</evidence>
<sequence>MPVQGFLDEALAQRLTFVGRLGNALIPGPNANLPGFFLGLGQAFTGLSLQRFGFCAGKGKR</sequence>
<name>A0A3G7TSA2_9PSED</name>
<dbReference type="EMBL" id="CP027753">
    <property type="protein sequence ID" value="AZE49997.1"/>
    <property type="molecule type" value="Genomic_DNA"/>
</dbReference>
<gene>
    <name evidence="1" type="ORF">C4K04_4333</name>
</gene>